<dbReference type="Proteomes" id="UP000184292">
    <property type="component" value="Unassembled WGS sequence"/>
</dbReference>
<dbReference type="RefSeq" id="WP_073326944.1">
    <property type="nucleotide sequence ID" value="NZ_FQYO01000002.1"/>
</dbReference>
<proteinExistence type="predicted"/>
<protein>
    <submittedName>
        <fullName evidence="2">Uncharacterized protein</fullName>
    </submittedName>
</protein>
<keyword evidence="3" id="KW-1185">Reference proteome</keyword>
<evidence type="ECO:0000313" key="2">
    <source>
        <dbReference type="EMBL" id="SHI61611.1"/>
    </source>
</evidence>
<dbReference type="STRING" id="1447782.SAMN05444417_1241"/>
<dbReference type="OrthoDB" id="7304934at2"/>
<gene>
    <name evidence="2" type="ORF">SAMN05444417_1241</name>
</gene>
<keyword evidence="1" id="KW-0732">Signal</keyword>
<feature type="signal peptide" evidence="1">
    <location>
        <begin position="1"/>
        <end position="17"/>
    </location>
</feature>
<reference evidence="2 3" key="1">
    <citation type="submission" date="2016-11" db="EMBL/GenBank/DDBJ databases">
        <authorList>
            <person name="Jaros S."/>
            <person name="Januszkiewicz K."/>
            <person name="Wedrychowicz H."/>
        </authorList>
    </citation>
    <scope>NUCLEOTIDE SEQUENCE [LARGE SCALE GENOMIC DNA]</scope>
    <source>
        <strain evidence="2 3">DSM 100565</strain>
    </source>
</reference>
<organism evidence="2 3">
    <name type="scientific">Wenxinia saemankumensis</name>
    <dbReference type="NCBI Taxonomy" id="1447782"/>
    <lineage>
        <taxon>Bacteria</taxon>
        <taxon>Pseudomonadati</taxon>
        <taxon>Pseudomonadota</taxon>
        <taxon>Alphaproteobacteria</taxon>
        <taxon>Rhodobacterales</taxon>
        <taxon>Roseobacteraceae</taxon>
        <taxon>Wenxinia</taxon>
    </lineage>
</organism>
<sequence length="126" mass="13920">MRLILALAALVASPALAQMSGEEFESRVLGRTLTYGGPDGAYGVERYHEGRRVTWAWLDGSACQEGTWDEPEPGLICFTYDDTPDPQCWHIFDEGTGLRAEFVTGEASILYEVVEEEPLVCPDYGV</sequence>
<dbReference type="AlphaFoldDB" id="A0A1M6CL90"/>
<feature type="chain" id="PRO_5012906550" evidence="1">
    <location>
        <begin position="18"/>
        <end position="126"/>
    </location>
</feature>
<name>A0A1M6CL90_9RHOB</name>
<accession>A0A1M6CL90</accession>
<evidence type="ECO:0000313" key="3">
    <source>
        <dbReference type="Proteomes" id="UP000184292"/>
    </source>
</evidence>
<evidence type="ECO:0000256" key="1">
    <source>
        <dbReference type="SAM" id="SignalP"/>
    </source>
</evidence>
<dbReference type="EMBL" id="FQYO01000002">
    <property type="protein sequence ID" value="SHI61611.1"/>
    <property type="molecule type" value="Genomic_DNA"/>
</dbReference>